<dbReference type="InterPro" id="IPR006104">
    <property type="entry name" value="Glyco_hydro_2_N"/>
</dbReference>
<dbReference type="Pfam" id="PF02837">
    <property type="entry name" value="Glyco_hydro_2_N"/>
    <property type="match status" value="1"/>
</dbReference>
<dbReference type="Gene3D" id="3.20.20.80">
    <property type="entry name" value="Glycosidases"/>
    <property type="match status" value="1"/>
</dbReference>
<dbReference type="SUPFAM" id="SSF51445">
    <property type="entry name" value="(Trans)glycosidases"/>
    <property type="match status" value="1"/>
</dbReference>
<name>A0ABV7WNX3_9GAMM</name>
<comment type="caution">
    <text evidence="9">The sequence shown here is derived from an EMBL/GenBank/DDBJ whole genome shotgun (WGS) entry which is preliminary data.</text>
</comment>
<dbReference type="PROSITE" id="PS00608">
    <property type="entry name" value="GLYCOSYL_HYDROL_F2_2"/>
    <property type="match status" value="1"/>
</dbReference>
<dbReference type="InterPro" id="IPR006103">
    <property type="entry name" value="Glyco_hydro_2_cat"/>
</dbReference>
<dbReference type="SUPFAM" id="SSF49303">
    <property type="entry name" value="beta-Galactosidase/glucuronidase domain"/>
    <property type="match status" value="2"/>
</dbReference>
<dbReference type="InterPro" id="IPR036156">
    <property type="entry name" value="Beta-gal/glucu_dom_sf"/>
</dbReference>
<dbReference type="InterPro" id="IPR023230">
    <property type="entry name" value="Glyco_hydro_2_CS"/>
</dbReference>
<accession>A0ABV7WNX3</accession>
<sequence>MITIRDFIASRPWENPSITQIETLTAHAPLHGFQNQQQALHKQSQRRSLNGQWKFAFYDRPEDIPEKVLDADHNFESTIKVPANWQLEGFDRPIYTNVQYPFEVIPPKVPAQNPTGVYRTEFELTEHDVLKQIRLVFEGANSLLNVYCNGRFVGLSKDSRLPAEFDISACVHKGINNLTVIVVRWSDGSYLEDQDMWWLSGLFRDVSLLVKPTTGIEDYWVQTQLDACYRDADLIVETRIQGALQAGLTVCAELFDADKLCVASETSLLGSKIVDEAGGYREICQLRIAITEPKKWSDESPYLYRLVLSLKNEQGDVLDTEATSVGFRSVEIKEGQLRLNGKPVLIRGVNRHEHDPIQGHAVSNDSMERDVILMKQFNFNAVRTAHYPNHPDFYDLCDQYGLLVVDEANIETHGMAPVSRLSEDPLWLNSYMDRIIRLVLRDRNHPCVIVWSLGNESGVGKNHHAMYQWVKATDPTRPVQYEGGGADTAATDIICPMYARVDSEVPHPAVPKWALKKWISLPNESRPLILCEYAHAMGNSLGSFNKYWQAFREYPRLQGGFIWDWVDQGISQQDEQGHHYYAYGGDFGDQPNDRQFCINGLMFPDRSPHPSAFEAKYCQQHIQFNLVSAHPLIVCAYSEYLFRSTDNEQLHWRILENGEPIQSGIIDLQLSPGESLEIALAEKLPDPKPGREYFLSLNVCHKKATPWSEAGHTTAQAQFNLPSQLSMPERFKTDSNNIEIEQHQHWVISAADSRWEIDPTQGLLIGWHKSGESQLLTPPVDNFWRAPIDNDIGVSEASALDPNAPMVQWQRFGIDALQRQCDSVELLKSSKGALEVLVVQRYFGNGHAIIESTWRYRFFANGEWHIEITNNVSPDLPSLARVGISFQVPDNSEKVSWYGRGPHENYPDRCESALIGRYSETKEALYTPYIYPSENGLRCDVREAKIGSLRVSGLFQFSVSRYSQLSLASAQHPHELESEAGWVVNIDHRHMGIGGDDSWTPSVHEEFKLTETTYRYQLNFS</sequence>
<proteinExistence type="inferred from homology"/>
<dbReference type="InterPro" id="IPR032312">
    <property type="entry name" value="LacZ_4"/>
</dbReference>
<evidence type="ECO:0000256" key="5">
    <source>
        <dbReference type="ARBA" id="ARBA00023295"/>
    </source>
</evidence>
<dbReference type="PANTHER" id="PTHR46323:SF2">
    <property type="entry name" value="BETA-GALACTOSIDASE"/>
    <property type="match status" value="1"/>
</dbReference>
<dbReference type="InterPro" id="IPR050347">
    <property type="entry name" value="Bact_Beta-galactosidase"/>
</dbReference>
<comment type="similarity">
    <text evidence="2 7">Belongs to the glycosyl hydrolase 2 family.</text>
</comment>
<dbReference type="EMBL" id="JBHRYN010000007">
    <property type="protein sequence ID" value="MFC3701025.1"/>
    <property type="molecule type" value="Genomic_DNA"/>
</dbReference>
<organism evidence="9 10">
    <name type="scientific">Reinekea marina</name>
    <dbReference type="NCBI Taxonomy" id="1310421"/>
    <lineage>
        <taxon>Bacteria</taxon>
        <taxon>Pseudomonadati</taxon>
        <taxon>Pseudomonadota</taxon>
        <taxon>Gammaproteobacteria</taxon>
        <taxon>Oceanospirillales</taxon>
        <taxon>Saccharospirillaceae</taxon>
        <taxon>Reinekea</taxon>
    </lineage>
</organism>
<dbReference type="NCBIfam" id="NF007074">
    <property type="entry name" value="PRK09525.1"/>
    <property type="match status" value="1"/>
</dbReference>
<dbReference type="InterPro" id="IPR013783">
    <property type="entry name" value="Ig-like_fold"/>
</dbReference>
<keyword evidence="4 7" id="KW-0378">Hydrolase</keyword>
<keyword evidence="5 7" id="KW-0326">Glycosidase</keyword>
<dbReference type="Pfam" id="PF16353">
    <property type="entry name" value="LacZ_4"/>
    <property type="match status" value="1"/>
</dbReference>
<comment type="catalytic activity">
    <reaction evidence="1 7">
        <text>Hydrolysis of terminal non-reducing beta-D-galactose residues in beta-D-galactosides.</text>
        <dbReference type="EC" id="3.2.1.23"/>
    </reaction>
</comment>
<gene>
    <name evidence="9" type="ORF">ACFOND_05160</name>
</gene>
<dbReference type="RefSeq" id="WP_290280275.1">
    <property type="nucleotide sequence ID" value="NZ_JAUFQI010000001.1"/>
</dbReference>
<evidence type="ECO:0000256" key="4">
    <source>
        <dbReference type="ARBA" id="ARBA00022801"/>
    </source>
</evidence>
<evidence type="ECO:0000313" key="9">
    <source>
        <dbReference type="EMBL" id="MFC3701025.1"/>
    </source>
</evidence>
<dbReference type="Gene3D" id="2.60.120.260">
    <property type="entry name" value="Galactose-binding domain-like"/>
    <property type="match status" value="1"/>
</dbReference>
<dbReference type="Gene3D" id="2.60.40.10">
    <property type="entry name" value="Immunoglobulins"/>
    <property type="match status" value="2"/>
</dbReference>
<dbReference type="PRINTS" id="PR00132">
    <property type="entry name" value="GLHYDRLASE2"/>
</dbReference>
<dbReference type="PANTHER" id="PTHR46323">
    <property type="entry name" value="BETA-GALACTOSIDASE"/>
    <property type="match status" value="1"/>
</dbReference>
<evidence type="ECO:0000256" key="3">
    <source>
        <dbReference type="ARBA" id="ARBA00012756"/>
    </source>
</evidence>
<dbReference type="Pfam" id="PF02836">
    <property type="entry name" value="Glyco_hydro_2_C"/>
    <property type="match status" value="1"/>
</dbReference>
<evidence type="ECO:0000256" key="1">
    <source>
        <dbReference type="ARBA" id="ARBA00001412"/>
    </source>
</evidence>
<dbReference type="InterPro" id="IPR023232">
    <property type="entry name" value="Glyco_hydro_2_AS"/>
</dbReference>
<dbReference type="InterPro" id="IPR014718">
    <property type="entry name" value="GH-type_carb-bd"/>
</dbReference>
<dbReference type="SMART" id="SM01038">
    <property type="entry name" value="Bgal_small_N"/>
    <property type="match status" value="1"/>
</dbReference>
<dbReference type="GO" id="GO:0004565">
    <property type="term" value="F:beta-galactosidase activity"/>
    <property type="evidence" value="ECO:0007669"/>
    <property type="project" value="UniProtKB-EC"/>
</dbReference>
<dbReference type="InterPro" id="IPR006102">
    <property type="entry name" value="Ig-like_GH2"/>
</dbReference>
<dbReference type="InterPro" id="IPR006101">
    <property type="entry name" value="Glyco_hydro_2"/>
</dbReference>
<keyword evidence="10" id="KW-1185">Reference proteome</keyword>
<evidence type="ECO:0000259" key="8">
    <source>
        <dbReference type="SMART" id="SM01038"/>
    </source>
</evidence>
<dbReference type="SUPFAM" id="SSF49785">
    <property type="entry name" value="Galactose-binding domain-like"/>
    <property type="match status" value="1"/>
</dbReference>
<protein>
    <recommendedName>
        <fullName evidence="3 7">Beta-galactosidase</fullName>
        <ecNumber evidence="3 7">3.2.1.23</ecNumber>
    </recommendedName>
    <alternativeName>
        <fullName evidence="6 7">Lactase</fullName>
    </alternativeName>
</protein>
<reference evidence="10" key="1">
    <citation type="journal article" date="2019" name="Int. J. Syst. Evol. Microbiol.">
        <title>The Global Catalogue of Microorganisms (GCM) 10K type strain sequencing project: providing services to taxonomists for standard genome sequencing and annotation.</title>
        <authorList>
            <consortium name="The Broad Institute Genomics Platform"/>
            <consortium name="The Broad Institute Genome Sequencing Center for Infectious Disease"/>
            <person name="Wu L."/>
            <person name="Ma J."/>
        </authorList>
    </citation>
    <scope>NUCLEOTIDE SEQUENCE [LARGE SCALE GENOMIC DNA]</scope>
    <source>
        <strain evidence="10">CECT 8288</strain>
    </source>
</reference>
<evidence type="ECO:0000256" key="6">
    <source>
        <dbReference type="ARBA" id="ARBA00032230"/>
    </source>
</evidence>
<dbReference type="Proteomes" id="UP001595710">
    <property type="component" value="Unassembled WGS sequence"/>
</dbReference>
<feature type="domain" description="Beta galactosidase small chain/" evidence="8">
    <location>
        <begin position="747"/>
        <end position="1021"/>
    </location>
</feature>
<dbReference type="InterPro" id="IPR008979">
    <property type="entry name" value="Galactose-bd-like_sf"/>
</dbReference>
<dbReference type="EC" id="3.2.1.23" evidence="3 7"/>
<evidence type="ECO:0000313" key="10">
    <source>
        <dbReference type="Proteomes" id="UP001595710"/>
    </source>
</evidence>
<dbReference type="Pfam" id="PF00703">
    <property type="entry name" value="Glyco_hydro_2"/>
    <property type="match status" value="1"/>
</dbReference>
<dbReference type="PROSITE" id="PS00719">
    <property type="entry name" value="GLYCOSYL_HYDROL_F2_1"/>
    <property type="match status" value="1"/>
</dbReference>
<dbReference type="InterPro" id="IPR011013">
    <property type="entry name" value="Gal_mutarotase_sf_dom"/>
</dbReference>
<dbReference type="Gene3D" id="2.70.98.10">
    <property type="match status" value="1"/>
</dbReference>
<dbReference type="SUPFAM" id="SSF74650">
    <property type="entry name" value="Galactose mutarotase-like"/>
    <property type="match status" value="1"/>
</dbReference>
<evidence type="ECO:0000256" key="2">
    <source>
        <dbReference type="ARBA" id="ARBA00007401"/>
    </source>
</evidence>
<dbReference type="InterPro" id="IPR017853">
    <property type="entry name" value="GH"/>
</dbReference>
<dbReference type="Pfam" id="PF02929">
    <property type="entry name" value="Bgal_small_N"/>
    <property type="match status" value="1"/>
</dbReference>
<dbReference type="InterPro" id="IPR004199">
    <property type="entry name" value="B-gal_small/dom_5"/>
</dbReference>
<evidence type="ECO:0000256" key="7">
    <source>
        <dbReference type="RuleBase" id="RU361154"/>
    </source>
</evidence>